<dbReference type="OrthoDB" id="438440at2759"/>
<evidence type="ECO:0000259" key="7">
    <source>
        <dbReference type="Pfam" id="PF01764"/>
    </source>
</evidence>
<accession>A0A1S2XH82</accession>
<keyword evidence="6" id="KW-0539">Nucleus</keyword>
<dbReference type="KEGG" id="cam:101495388"/>
<evidence type="ECO:0000256" key="5">
    <source>
        <dbReference type="ARBA" id="ARBA00022821"/>
    </source>
</evidence>
<dbReference type="InterPro" id="IPR041266">
    <property type="entry name" value="EDS1_EP"/>
</dbReference>
<protein>
    <submittedName>
        <fullName evidence="10">Senescence-associated carboxylesterase 101 isoform X1</fullName>
    </submittedName>
</protein>
<keyword evidence="3" id="KW-0963">Cytoplasm</keyword>
<reference evidence="9" key="1">
    <citation type="journal article" date="2013" name="Nat. Biotechnol.">
        <title>Draft genome sequence of chickpea (Cicer arietinum) provides a resource for trait improvement.</title>
        <authorList>
            <person name="Varshney R.K."/>
            <person name="Song C."/>
            <person name="Saxena R.K."/>
            <person name="Azam S."/>
            <person name="Yu S."/>
            <person name="Sharpe A.G."/>
            <person name="Cannon S."/>
            <person name="Baek J."/>
            <person name="Rosen B.D."/>
            <person name="Tar'an B."/>
            <person name="Millan T."/>
            <person name="Zhang X."/>
            <person name="Ramsay L.D."/>
            <person name="Iwata A."/>
            <person name="Wang Y."/>
            <person name="Nelson W."/>
            <person name="Farmer A.D."/>
            <person name="Gaur P.M."/>
            <person name="Soderlund C."/>
            <person name="Penmetsa R.V."/>
            <person name="Xu C."/>
            <person name="Bharti A.K."/>
            <person name="He W."/>
            <person name="Winter P."/>
            <person name="Zhao S."/>
            <person name="Hane J.K."/>
            <person name="Carrasquilla-Garcia N."/>
            <person name="Condie J.A."/>
            <person name="Upadhyaya H.D."/>
            <person name="Luo M.C."/>
            <person name="Thudi M."/>
            <person name="Gowda C.L."/>
            <person name="Singh N.P."/>
            <person name="Lichtenzveig J."/>
            <person name="Gali K.K."/>
            <person name="Rubio J."/>
            <person name="Nadarajan N."/>
            <person name="Dolezel J."/>
            <person name="Bansal K.C."/>
            <person name="Xu X."/>
            <person name="Edwards D."/>
            <person name="Zhang G."/>
            <person name="Kahl G."/>
            <person name="Gil J."/>
            <person name="Singh K.B."/>
            <person name="Datta S.K."/>
            <person name="Jackson S.A."/>
            <person name="Wang J."/>
            <person name="Cook D.R."/>
        </authorList>
    </citation>
    <scope>NUCLEOTIDE SEQUENCE [LARGE SCALE GENOMIC DNA]</scope>
    <source>
        <strain evidence="9">cv. CDC Frontier</strain>
    </source>
</reference>
<keyword evidence="9" id="KW-1185">Reference proteome</keyword>
<dbReference type="InterPro" id="IPR002921">
    <property type="entry name" value="Fungal_lipase-type"/>
</dbReference>
<dbReference type="GO" id="GO:0052689">
    <property type="term" value="F:carboxylic ester hydrolase activity"/>
    <property type="evidence" value="ECO:0007669"/>
    <property type="project" value="InterPro"/>
</dbReference>
<dbReference type="Proteomes" id="UP000087171">
    <property type="component" value="Chromosome Ca2"/>
</dbReference>
<dbReference type="GO" id="GO:0006629">
    <property type="term" value="P:lipid metabolic process"/>
    <property type="evidence" value="ECO:0007669"/>
    <property type="project" value="InterPro"/>
</dbReference>
<evidence type="ECO:0000259" key="8">
    <source>
        <dbReference type="Pfam" id="PF18117"/>
    </source>
</evidence>
<comment type="subcellular location">
    <subcellularLocation>
        <location evidence="2">Cytoplasm</location>
    </subcellularLocation>
    <subcellularLocation>
        <location evidence="1">Nucleus</location>
    </subcellularLocation>
</comment>
<dbReference type="InterPro" id="IPR029058">
    <property type="entry name" value="AB_hydrolase_fold"/>
</dbReference>
<feature type="domain" description="Fungal lipase-type" evidence="7">
    <location>
        <begin position="116"/>
        <end position="203"/>
    </location>
</feature>
<dbReference type="GeneID" id="101495388"/>
<evidence type="ECO:0000256" key="3">
    <source>
        <dbReference type="ARBA" id="ARBA00022490"/>
    </source>
</evidence>
<dbReference type="PANTHER" id="PTHR46898">
    <property type="entry name" value="SENESCENCE-ASSOCIATED CARBOXYLESTERASE 101"/>
    <property type="match status" value="1"/>
</dbReference>
<dbReference type="RefSeq" id="XP_004489334.1">
    <property type="nucleotide sequence ID" value="XM_004489277.2"/>
</dbReference>
<dbReference type="InterPro" id="IPR044603">
    <property type="entry name" value="SAG101-like"/>
</dbReference>
<feature type="domain" description="EDS1 EP" evidence="8">
    <location>
        <begin position="348"/>
        <end position="564"/>
    </location>
</feature>
<dbReference type="GO" id="GO:0006952">
    <property type="term" value="P:defense response"/>
    <property type="evidence" value="ECO:0007669"/>
    <property type="project" value="UniProtKB-KW"/>
</dbReference>
<reference evidence="10" key="2">
    <citation type="submission" date="2025-08" db="UniProtKB">
        <authorList>
            <consortium name="RefSeq"/>
        </authorList>
    </citation>
    <scope>IDENTIFICATION</scope>
    <source>
        <tissue evidence="10">Etiolated seedlings</tissue>
    </source>
</reference>
<keyword evidence="5" id="KW-0611">Plant defense</keyword>
<dbReference type="GO" id="GO:0005634">
    <property type="term" value="C:nucleus"/>
    <property type="evidence" value="ECO:0007669"/>
    <property type="project" value="UniProtKB-SubCell"/>
</dbReference>
<dbReference type="STRING" id="3827.A0A1S2XH82"/>
<evidence type="ECO:0000313" key="9">
    <source>
        <dbReference type="Proteomes" id="UP000087171"/>
    </source>
</evidence>
<dbReference type="PANTHER" id="PTHR46898:SF3">
    <property type="entry name" value="FUNGAL LIPASE-LIKE DOMAIN-CONTAINING PROTEIN"/>
    <property type="match status" value="1"/>
</dbReference>
<evidence type="ECO:0000256" key="4">
    <source>
        <dbReference type="ARBA" id="ARBA00022801"/>
    </source>
</evidence>
<name>A0A1S2XH82_CICAR</name>
<gene>
    <name evidence="10" type="primary">LOC101495388</name>
</gene>
<dbReference type="eggNOG" id="ENOG502QTKG">
    <property type="taxonomic scope" value="Eukaryota"/>
</dbReference>
<dbReference type="Pfam" id="PF18117">
    <property type="entry name" value="EDS1_EP"/>
    <property type="match status" value="1"/>
</dbReference>
<evidence type="ECO:0000256" key="1">
    <source>
        <dbReference type="ARBA" id="ARBA00004123"/>
    </source>
</evidence>
<organism evidence="9 10">
    <name type="scientific">Cicer arietinum</name>
    <name type="common">Chickpea</name>
    <name type="synonym">Garbanzo</name>
    <dbReference type="NCBI Taxonomy" id="3827"/>
    <lineage>
        <taxon>Eukaryota</taxon>
        <taxon>Viridiplantae</taxon>
        <taxon>Streptophyta</taxon>
        <taxon>Embryophyta</taxon>
        <taxon>Tracheophyta</taxon>
        <taxon>Spermatophyta</taxon>
        <taxon>Magnoliopsida</taxon>
        <taxon>eudicotyledons</taxon>
        <taxon>Gunneridae</taxon>
        <taxon>Pentapetalae</taxon>
        <taxon>rosids</taxon>
        <taxon>fabids</taxon>
        <taxon>Fabales</taxon>
        <taxon>Fabaceae</taxon>
        <taxon>Papilionoideae</taxon>
        <taxon>50 kb inversion clade</taxon>
        <taxon>NPAAA clade</taxon>
        <taxon>Hologalegina</taxon>
        <taxon>IRL clade</taxon>
        <taxon>Cicereae</taxon>
        <taxon>Cicer</taxon>
    </lineage>
</organism>
<evidence type="ECO:0000313" key="10">
    <source>
        <dbReference type="RefSeq" id="XP_004489334.1"/>
    </source>
</evidence>
<dbReference type="SUPFAM" id="SSF53474">
    <property type="entry name" value="alpha/beta-Hydrolases"/>
    <property type="match status" value="1"/>
</dbReference>
<evidence type="ECO:0000256" key="2">
    <source>
        <dbReference type="ARBA" id="ARBA00004496"/>
    </source>
</evidence>
<dbReference type="GO" id="GO:0005737">
    <property type="term" value="C:cytoplasm"/>
    <property type="evidence" value="ECO:0007669"/>
    <property type="project" value="UniProtKB-SubCell"/>
</dbReference>
<keyword evidence="4" id="KW-0378">Hydrolase</keyword>
<dbReference type="PaxDb" id="3827-XP_004489334.1"/>
<dbReference type="Pfam" id="PF01764">
    <property type="entry name" value="Lipase_3"/>
    <property type="match status" value="1"/>
</dbReference>
<sequence length="583" mass="67339">MVQSQLFSSGIELAPFVTNSNLLRRTWKVITSHHEDVVCNVGVGLSWKIYKEPNSDVTIIAFEAIPSNSLNLQDELVSSTKLKEKNFLHFEFLCTKKIPFFSLNNIVVSLFCENYQKLDQLKSEINSCPKLIITGHALGGSIASLFTLLLLDTIDSKKKKPLCITFGSPLIGDKRLQEAISHSSTWNSCFLNVVSCNDPLPRKFIKDPHTSSSYMPFGTFLMCYDTYSTCFENHDSILALLENSIHDQNQVFHSIEYGNIVESLYHKSICKDIVTTQAQDMNFSNSLHASICFQLGALGLTPYIQQQIDIDIINLMRKIETLEKKIIIQKRGKFDQSRKLNLVKIDMAQLEWYKKNSKNRNIGYYDSYKKMYLTSDHNVVQFQKNLTNYWKKMVEESSLKPQQEDMSLRIRWLYGGTTYRRMVEPLDIAQYYVNGGKDYVTKARSRHYKQLEDWLIEEATTTKSGSNKVTRENVESILTLDSCFWAHVEEALISCKQLKGVKFSVIEKEDAKRKLVEFENYVYGLLMEYAVSPEIFLSESSYMEWWNDYKEIKGTSYSSSLTRFMSNAYNYNVQYVKGTYNFG</sequence>
<dbReference type="AlphaFoldDB" id="A0A1S2XH82"/>
<evidence type="ECO:0000256" key="6">
    <source>
        <dbReference type="ARBA" id="ARBA00023242"/>
    </source>
</evidence>
<dbReference type="Gene3D" id="3.40.50.1820">
    <property type="entry name" value="alpha/beta hydrolase"/>
    <property type="match status" value="1"/>
</dbReference>
<proteinExistence type="predicted"/>